<proteinExistence type="predicted"/>
<dbReference type="Pfam" id="PF13159">
    <property type="entry name" value="DUF3994"/>
    <property type="match status" value="1"/>
</dbReference>
<protein>
    <submittedName>
        <fullName evidence="3">DUF3994 domain-containing protein</fullName>
    </submittedName>
</protein>
<dbReference type="InterPro" id="IPR053854">
    <property type="entry name" value="DUF7018"/>
</dbReference>
<feature type="domain" description="DUF7018" evidence="2">
    <location>
        <begin position="14"/>
        <end position="87"/>
    </location>
</feature>
<dbReference type="EMBL" id="RZNY01000014">
    <property type="protein sequence ID" value="RUT44667.1"/>
    <property type="molecule type" value="Genomic_DNA"/>
</dbReference>
<dbReference type="Proteomes" id="UP000279446">
    <property type="component" value="Unassembled WGS sequence"/>
</dbReference>
<keyword evidence="4" id="KW-1185">Reference proteome</keyword>
<gene>
    <name evidence="3" type="ORF">EJP82_17055</name>
</gene>
<reference evidence="3 4" key="1">
    <citation type="submission" date="2018-12" db="EMBL/GenBank/DDBJ databases">
        <authorList>
            <person name="Sun L."/>
            <person name="Chen Z."/>
        </authorList>
    </citation>
    <scope>NUCLEOTIDE SEQUENCE [LARGE SCALE GENOMIC DNA]</scope>
    <source>
        <strain evidence="3 4">DSM 15890</strain>
    </source>
</reference>
<organism evidence="3 4">
    <name type="scientific">Paenibacillus anaericanus</name>
    <dbReference type="NCBI Taxonomy" id="170367"/>
    <lineage>
        <taxon>Bacteria</taxon>
        <taxon>Bacillati</taxon>
        <taxon>Bacillota</taxon>
        <taxon>Bacilli</taxon>
        <taxon>Bacillales</taxon>
        <taxon>Paenibacillaceae</taxon>
        <taxon>Paenibacillus</taxon>
    </lineage>
</organism>
<evidence type="ECO:0000313" key="4">
    <source>
        <dbReference type="Proteomes" id="UP000279446"/>
    </source>
</evidence>
<dbReference type="InterPro" id="IPR025057">
    <property type="entry name" value="DUF3994"/>
</dbReference>
<evidence type="ECO:0000259" key="2">
    <source>
        <dbReference type="Pfam" id="PF22872"/>
    </source>
</evidence>
<sequence length="238" mass="26480">MPEKVDKAWIDLNIKHIDRIKSVTSKYALLNAPEEMDQIHAAYIESANMFSTSLTSMADALTSGDNAALQNSYTDLLRAQDYWNYAYALLQSVADVPLNGGDGTITSDDLKSLDKKAGIDRDSVLNNISKDGRELAGEWGKRKADGSIDVIVVFREDGAYEGYGSNEYPNKDDAMIGTWSYDYITRSLNIVNDTVYSSGVEVDVVRPSMTMEIQSFNGSEIQMMDVDSLNTFKYEKNN</sequence>
<accession>A0A433Y6V0</accession>
<evidence type="ECO:0000259" key="1">
    <source>
        <dbReference type="Pfam" id="PF13159"/>
    </source>
</evidence>
<dbReference type="Pfam" id="PF22872">
    <property type="entry name" value="DUF7018"/>
    <property type="match status" value="1"/>
</dbReference>
<dbReference type="RefSeq" id="WP_127193275.1">
    <property type="nucleotide sequence ID" value="NZ_RZNY01000014.1"/>
</dbReference>
<feature type="domain" description="DUF3994" evidence="1">
    <location>
        <begin position="100"/>
        <end position="223"/>
    </location>
</feature>
<dbReference type="AlphaFoldDB" id="A0A433Y6V0"/>
<evidence type="ECO:0000313" key="3">
    <source>
        <dbReference type="EMBL" id="RUT44667.1"/>
    </source>
</evidence>
<comment type="caution">
    <text evidence="3">The sequence shown here is derived from an EMBL/GenBank/DDBJ whole genome shotgun (WGS) entry which is preliminary data.</text>
</comment>
<name>A0A433Y6V0_9BACL</name>
<dbReference type="OrthoDB" id="2937486at2"/>